<evidence type="ECO:0000256" key="3">
    <source>
        <dbReference type="ARBA" id="ARBA00022514"/>
    </source>
</evidence>
<keyword evidence="6" id="KW-0812">Transmembrane</keyword>
<dbReference type="PROSITE" id="PS50049">
    <property type="entry name" value="THD_2"/>
    <property type="match status" value="1"/>
</dbReference>
<comment type="subcellular location">
    <subcellularLocation>
        <location evidence="1">Membrane</location>
    </subcellularLocation>
</comment>
<feature type="transmembrane region" description="Helical" evidence="6">
    <location>
        <begin position="38"/>
        <end position="60"/>
    </location>
</feature>
<sequence length="228" mass="25370">MVATGCSGLREEDRDAEAGAPLRGPTRAWSRELRGARLWSFVVPLVLFAAVLVLLIAAGAKTRCPPSADHQTGMQPSWISPDIPRARLTAAPREEKPEGEYLRWQFDLGHAYCRGGFNCSSEHLLVPREGYYRVSLQLTYEGECTNDTSGKRLVQEVYVFAEDYPQDVVLLSAVDTATCAASSWSKSLYTAGTFRLKAKDKLRVKAKQRRLLVKTESQVFFAAELLPE</sequence>
<accession>A0A8S4B285</accession>
<evidence type="ECO:0000256" key="6">
    <source>
        <dbReference type="SAM" id="Phobius"/>
    </source>
</evidence>
<dbReference type="GO" id="GO:0005615">
    <property type="term" value="C:extracellular space"/>
    <property type="evidence" value="ECO:0007669"/>
    <property type="project" value="UniProtKB-KW"/>
</dbReference>
<dbReference type="GO" id="GO:0005125">
    <property type="term" value="F:cytokine activity"/>
    <property type="evidence" value="ECO:0007669"/>
    <property type="project" value="UniProtKB-KW"/>
</dbReference>
<keyword evidence="4 6" id="KW-0472">Membrane</keyword>
<dbReference type="Pfam" id="PF00229">
    <property type="entry name" value="TNF"/>
    <property type="match status" value="1"/>
</dbReference>
<dbReference type="InterPro" id="IPR006052">
    <property type="entry name" value="TNF_dom"/>
</dbReference>
<dbReference type="PANTHER" id="PTHR11471:SF24">
    <property type="entry name" value="TUMOR NECROSIS FACTOR LIGAND SUPERFAMILY MEMBER 15"/>
    <property type="match status" value="1"/>
</dbReference>
<feature type="region of interest" description="Disordered" evidence="5">
    <location>
        <begin position="1"/>
        <end position="23"/>
    </location>
</feature>
<evidence type="ECO:0000313" key="8">
    <source>
        <dbReference type="EMBL" id="CAG5918254.1"/>
    </source>
</evidence>
<feature type="domain" description="THD" evidence="7">
    <location>
        <begin position="84"/>
        <end position="226"/>
    </location>
</feature>
<evidence type="ECO:0000256" key="2">
    <source>
        <dbReference type="ARBA" id="ARBA00008670"/>
    </source>
</evidence>
<protein>
    <submittedName>
        <fullName evidence="8">(Atlantic silverside) hypothetical protein</fullName>
    </submittedName>
</protein>
<comment type="caution">
    <text evidence="8">The sequence shown here is derived from an EMBL/GenBank/DDBJ whole genome shotgun (WGS) entry which is preliminary data.</text>
</comment>
<dbReference type="SMART" id="SM00207">
    <property type="entry name" value="TNF"/>
    <property type="match status" value="1"/>
</dbReference>
<dbReference type="Gene3D" id="2.60.120.40">
    <property type="match status" value="1"/>
</dbReference>
<dbReference type="GO" id="GO:0005164">
    <property type="term" value="F:tumor necrosis factor receptor binding"/>
    <property type="evidence" value="ECO:0007669"/>
    <property type="project" value="InterPro"/>
</dbReference>
<dbReference type="EMBL" id="CAJRST010011112">
    <property type="protein sequence ID" value="CAG5918254.1"/>
    <property type="molecule type" value="Genomic_DNA"/>
</dbReference>
<keyword evidence="3" id="KW-0202">Cytokine</keyword>
<evidence type="ECO:0000256" key="5">
    <source>
        <dbReference type="SAM" id="MobiDB-lite"/>
    </source>
</evidence>
<dbReference type="PANTHER" id="PTHR11471">
    <property type="entry name" value="TUMOR NECROSIS FACTOR FAMILY MEMBER"/>
    <property type="match status" value="1"/>
</dbReference>
<reference evidence="8" key="1">
    <citation type="submission" date="2021-05" db="EMBL/GenBank/DDBJ databases">
        <authorList>
            <person name="Tigano A."/>
        </authorList>
    </citation>
    <scope>NUCLEOTIDE SEQUENCE</scope>
</reference>
<gene>
    <name evidence="8" type="ORF">MMEN_LOCUS10133</name>
</gene>
<evidence type="ECO:0000256" key="1">
    <source>
        <dbReference type="ARBA" id="ARBA00004370"/>
    </source>
</evidence>
<dbReference type="Proteomes" id="UP000677803">
    <property type="component" value="Unassembled WGS sequence"/>
</dbReference>
<dbReference type="GO" id="GO:0016020">
    <property type="term" value="C:membrane"/>
    <property type="evidence" value="ECO:0007669"/>
    <property type="project" value="UniProtKB-SubCell"/>
</dbReference>
<comment type="similarity">
    <text evidence="2">Belongs to the tumor necrosis factor family.</text>
</comment>
<dbReference type="InterPro" id="IPR008983">
    <property type="entry name" value="Tumour_necrosis_fac-like_dom"/>
</dbReference>
<evidence type="ECO:0000313" key="9">
    <source>
        <dbReference type="Proteomes" id="UP000677803"/>
    </source>
</evidence>
<name>A0A8S4B285_9TELE</name>
<dbReference type="GO" id="GO:0006955">
    <property type="term" value="P:immune response"/>
    <property type="evidence" value="ECO:0007669"/>
    <property type="project" value="InterPro"/>
</dbReference>
<dbReference type="CDD" id="cd00184">
    <property type="entry name" value="TNF"/>
    <property type="match status" value="1"/>
</dbReference>
<keyword evidence="9" id="KW-1185">Reference proteome</keyword>
<organism evidence="8 9">
    <name type="scientific">Menidia menidia</name>
    <name type="common">Atlantic silverside</name>
    <dbReference type="NCBI Taxonomy" id="238744"/>
    <lineage>
        <taxon>Eukaryota</taxon>
        <taxon>Metazoa</taxon>
        <taxon>Chordata</taxon>
        <taxon>Craniata</taxon>
        <taxon>Vertebrata</taxon>
        <taxon>Euteleostomi</taxon>
        <taxon>Actinopterygii</taxon>
        <taxon>Neopterygii</taxon>
        <taxon>Teleostei</taxon>
        <taxon>Neoteleostei</taxon>
        <taxon>Acanthomorphata</taxon>
        <taxon>Ovalentaria</taxon>
        <taxon>Atherinomorphae</taxon>
        <taxon>Atheriniformes</taxon>
        <taxon>Atherinopsidae</taxon>
        <taxon>Menidiinae</taxon>
        <taxon>Menidia</taxon>
    </lineage>
</organism>
<dbReference type="SUPFAM" id="SSF49842">
    <property type="entry name" value="TNF-like"/>
    <property type="match status" value="1"/>
</dbReference>
<evidence type="ECO:0000256" key="4">
    <source>
        <dbReference type="ARBA" id="ARBA00023136"/>
    </source>
</evidence>
<proteinExistence type="inferred from homology"/>
<dbReference type="OrthoDB" id="9936525at2759"/>
<keyword evidence="6" id="KW-1133">Transmembrane helix</keyword>
<evidence type="ECO:0000259" key="7">
    <source>
        <dbReference type="PROSITE" id="PS50049"/>
    </source>
</evidence>
<dbReference type="AlphaFoldDB" id="A0A8S4B285"/>